<dbReference type="EMBL" id="JACGWJ010000021">
    <property type="protein sequence ID" value="KAL0336497.1"/>
    <property type="molecule type" value="Genomic_DNA"/>
</dbReference>
<comment type="caution">
    <text evidence="2">The sequence shown here is derived from an EMBL/GenBank/DDBJ whole genome shotgun (WGS) entry which is preliminary data.</text>
</comment>
<evidence type="ECO:0000256" key="1">
    <source>
        <dbReference type="SAM" id="MobiDB-lite"/>
    </source>
</evidence>
<reference evidence="2" key="1">
    <citation type="submission" date="2020-06" db="EMBL/GenBank/DDBJ databases">
        <authorList>
            <person name="Li T."/>
            <person name="Hu X."/>
            <person name="Zhang T."/>
            <person name="Song X."/>
            <person name="Zhang H."/>
            <person name="Dai N."/>
            <person name="Sheng W."/>
            <person name="Hou X."/>
            <person name="Wei L."/>
        </authorList>
    </citation>
    <scope>NUCLEOTIDE SEQUENCE</scope>
    <source>
        <strain evidence="2">G02</strain>
        <tissue evidence="2">Leaf</tissue>
    </source>
</reference>
<sequence>MNSLDSYASKDLLEHGGPAAEEAQRKVEERERELQENECKHETSIVHLKFEISRLHDNLEQALIELQDYPSAEKGKKKIDELWVSQLANFKKSEEF</sequence>
<name>A0AAW2MXN8_SESRA</name>
<gene>
    <name evidence="2" type="ORF">Sradi_4861600</name>
</gene>
<organism evidence="2">
    <name type="scientific">Sesamum radiatum</name>
    <name type="common">Black benniseed</name>
    <dbReference type="NCBI Taxonomy" id="300843"/>
    <lineage>
        <taxon>Eukaryota</taxon>
        <taxon>Viridiplantae</taxon>
        <taxon>Streptophyta</taxon>
        <taxon>Embryophyta</taxon>
        <taxon>Tracheophyta</taxon>
        <taxon>Spermatophyta</taxon>
        <taxon>Magnoliopsida</taxon>
        <taxon>eudicotyledons</taxon>
        <taxon>Gunneridae</taxon>
        <taxon>Pentapetalae</taxon>
        <taxon>asterids</taxon>
        <taxon>lamiids</taxon>
        <taxon>Lamiales</taxon>
        <taxon>Pedaliaceae</taxon>
        <taxon>Sesamum</taxon>
    </lineage>
</organism>
<protein>
    <submittedName>
        <fullName evidence="2">Uncharacterized protein</fullName>
    </submittedName>
</protein>
<dbReference type="AlphaFoldDB" id="A0AAW2MXN8"/>
<accession>A0AAW2MXN8</accession>
<feature type="region of interest" description="Disordered" evidence="1">
    <location>
        <begin position="1"/>
        <end position="38"/>
    </location>
</feature>
<proteinExistence type="predicted"/>
<reference evidence="2" key="2">
    <citation type="journal article" date="2024" name="Plant">
        <title>Genomic evolution and insights into agronomic trait innovations of Sesamum species.</title>
        <authorList>
            <person name="Miao H."/>
            <person name="Wang L."/>
            <person name="Qu L."/>
            <person name="Liu H."/>
            <person name="Sun Y."/>
            <person name="Le M."/>
            <person name="Wang Q."/>
            <person name="Wei S."/>
            <person name="Zheng Y."/>
            <person name="Lin W."/>
            <person name="Duan Y."/>
            <person name="Cao H."/>
            <person name="Xiong S."/>
            <person name="Wang X."/>
            <person name="Wei L."/>
            <person name="Li C."/>
            <person name="Ma Q."/>
            <person name="Ju M."/>
            <person name="Zhao R."/>
            <person name="Li G."/>
            <person name="Mu C."/>
            <person name="Tian Q."/>
            <person name="Mei H."/>
            <person name="Zhang T."/>
            <person name="Gao T."/>
            <person name="Zhang H."/>
        </authorList>
    </citation>
    <scope>NUCLEOTIDE SEQUENCE</scope>
    <source>
        <strain evidence="2">G02</strain>
    </source>
</reference>
<feature type="compositionally biased region" description="Basic and acidic residues" evidence="1">
    <location>
        <begin position="22"/>
        <end position="38"/>
    </location>
</feature>
<evidence type="ECO:0000313" key="2">
    <source>
        <dbReference type="EMBL" id="KAL0336497.1"/>
    </source>
</evidence>